<name>A0A2T5LWB1_9EURO</name>
<comment type="caution">
    <text evidence="10">The sequence shown here is derived from an EMBL/GenBank/DDBJ whole genome shotgun (WGS) entry which is preliminary data.</text>
</comment>
<evidence type="ECO:0000256" key="6">
    <source>
        <dbReference type="ARBA" id="ARBA00023242"/>
    </source>
</evidence>
<dbReference type="AlphaFoldDB" id="A0A2T5LWB1"/>
<keyword evidence="2" id="KW-0479">Metal-binding</keyword>
<keyword evidence="5" id="KW-0804">Transcription</keyword>
<dbReference type="InterPro" id="IPR036864">
    <property type="entry name" value="Zn2-C6_fun-type_DNA-bd_sf"/>
</dbReference>
<dbReference type="Gene3D" id="4.10.240.10">
    <property type="entry name" value="Zn(2)-C6 fungal-type DNA-binding domain"/>
    <property type="match status" value="1"/>
</dbReference>
<dbReference type="GO" id="GO:0008270">
    <property type="term" value="F:zinc ion binding"/>
    <property type="evidence" value="ECO:0007669"/>
    <property type="project" value="InterPro"/>
</dbReference>
<keyword evidence="6" id="KW-0539">Nucleus</keyword>
<evidence type="ECO:0000256" key="5">
    <source>
        <dbReference type="ARBA" id="ARBA00023163"/>
    </source>
</evidence>
<keyword evidence="8" id="KW-0732">Signal</keyword>
<reference evidence="10 11" key="1">
    <citation type="journal article" date="2018" name="Proc. Natl. Acad. Sci. U.S.A.">
        <title>Linking secondary metabolites to gene clusters through genome sequencing of six diverse Aspergillus species.</title>
        <authorList>
            <person name="Kaerboelling I."/>
            <person name="Vesth T.C."/>
            <person name="Frisvad J.C."/>
            <person name="Nybo J.L."/>
            <person name="Theobald S."/>
            <person name="Kuo A."/>
            <person name="Bowyer P."/>
            <person name="Matsuda Y."/>
            <person name="Mondo S."/>
            <person name="Lyhne E.K."/>
            <person name="Kogle M.E."/>
            <person name="Clum A."/>
            <person name="Lipzen A."/>
            <person name="Salamov A."/>
            <person name="Ngan C.Y."/>
            <person name="Daum C."/>
            <person name="Chiniquy J."/>
            <person name="Barry K."/>
            <person name="LaButti K."/>
            <person name="Haridas S."/>
            <person name="Simmons B.A."/>
            <person name="Magnuson J.K."/>
            <person name="Mortensen U.H."/>
            <person name="Larsen T.O."/>
            <person name="Grigoriev I.V."/>
            <person name="Baker S.E."/>
            <person name="Andersen M.R."/>
        </authorList>
    </citation>
    <scope>NUCLEOTIDE SEQUENCE [LARGE SCALE GENOMIC DNA]</scope>
    <source>
        <strain evidence="10 11">IBT 24754</strain>
    </source>
</reference>
<accession>A0A2T5LWB1</accession>
<evidence type="ECO:0000313" key="10">
    <source>
        <dbReference type="EMBL" id="PTU20574.1"/>
    </source>
</evidence>
<dbReference type="SMART" id="SM00906">
    <property type="entry name" value="Fungal_trans"/>
    <property type="match status" value="1"/>
</dbReference>
<keyword evidence="4" id="KW-0238">DNA-binding</keyword>
<dbReference type="GeneID" id="63815780"/>
<dbReference type="PROSITE" id="PS50048">
    <property type="entry name" value="ZN2_CY6_FUNGAL_2"/>
    <property type="match status" value="1"/>
</dbReference>
<evidence type="ECO:0000313" key="11">
    <source>
        <dbReference type="Proteomes" id="UP000244073"/>
    </source>
</evidence>
<dbReference type="Pfam" id="PF00172">
    <property type="entry name" value="Zn_clus"/>
    <property type="match status" value="1"/>
</dbReference>
<proteinExistence type="predicted"/>
<sequence>MWWWAISFLVALWGPSVALAETDFIDKRSSVAKDYTGQGGPPVPKYFKESSFHYHYDGRFATNPLPEEETGPHLAALVRTYLATMAEISAETWLMHGSLLAWWWNQKIFPWDNDLDVQISEPTIHFLADHYNMTEHHFDLPGVPGGRTYLLDINPHYVVRSTLDRRNVIDARWIDTSSGLFIDITAIRADDDRRNRGQAGALMCKDGHRYDETEIFPLRNSYFEDFPVKVPYAYTKLLQEEYSYKSLTSTNFQDHEFNEETNIWEKIKSSSISHVIFVMSFSPQLQPTDLGINPSGSTSLSPLDDMNDTAPVLATTSQQAPQDFTALRSCITCRRRKVRCNKRTPCSNCAKAGVECIFPPPGRAPRKSKRPHDAELLSRLRRLEGVIEHLSEKKGGMVNAKVPDTLTPTSPQQRNDRLPGNEPSQPQSDDDNESGCPLTADPVKLPKQHALEHEFGRLVIDENRSRYVEELQDILDPSSSDEDDHPSPGSSSSHSTNHDGFLFGFYSLSHSLRSFHPHPTKIPMLWKIFTENVMPLIPIVYGPTAQQLFTKAAQTPDALDKNNETLVLSMYFAAIVSLSNEQCVSVLGEDRDSAVTRYRFAVEQALSKANLLNTQSLTLLQAAVLFLNAVRRDDDTKFVWSMSSLVLRLAQGLGLHRDGTNFGLKPLDTEMRRRLWWHILLLDLRSSEDHGTDVQIHDRMYDTRLPLNINDSDITPDMQEPPAERDGFTEMTFFLIRCDISVALRRVSYTCPNPTGAASAHHQRYPGKCGNVIQAVNKRVEERYIRHCNMSIPIQWVCATIARLVLTKMWLVIHHPMTRPDLGAEMTNATRESLFVTSVEVAEFARLLSADKNVSRWSWMFATHMQWHAIAFVLSELCVRPLSPLTDRAWVAVSTLYGDWLRTAKQRKGMLWRPLARLMKRAAAFRAKQREELQAQLGYPPPSPQETSLSLNPPQTIMQAPFFAHFPELLTSATATQAGESPYQGTMDFDLSQGPIEVINEFFPAGNWLATPSSHTSSAPQQPTTTGAAISIPNDPPPGMAQDSSNSRLNWEEWDQVMRDFQTDMQEAQAAPIGDITSWVA</sequence>
<dbReference type="GO" id="GO:0003677">
    <property type="term" value="F:DNA binding"/>
    <property type="evidence" value="ECO:0007669"/>
    <property type="project" value="UniProtKB-KW"/>
</dbReference>
<dbReference type="PANTHER" id="PTHR31001">
    <property type="entry name" value="UNCHARACTERIZED TRANSCRIPTIONAL REGULATORY PROTEIN"/>
    <property type="match status" value="1"/>
</dbReference>
<dbReference type="GO" id="GO:0009100">
    <property type="term" value="P:glycoprotein metabolic process"/>
    <property type="evidence" value="ECO:0007669"/>
    <property type="project" value="UniProtKB-ARBA"/>
</dbReference>
<evidence type="ECO:0000256" key="1">
    <source>
        <dbReference type="ARBA" id="ARBA00004123"/>
    </source>
</evidence>
<dbReference type="RefSeq" id="XP_040751966.1">
    <property type="nucleotide sequence ID" value="XM_040898898.1"/>
</dbReference>
<dbReference type="CDD" id="cd12148">
    <property type="entry name" value="fungal_TF_MHR"/>
    <property type="match status" value="1"/>
</dbReference>
<dbReference type="GO" id="GO:0005634">
    <property type="term" value="C:nucleus"/>
    <property type="evidence" value="ECO:0007669"/>
    <property type="project" value="UniProtKB-SubCell"/>
</dbReference>
<protein>
    <recommendedName>
        <fullName evidence="9">Zn(2)-C6 fungal-type domain-containing protein</fullName>
    </recommendedName>
</protein>
<dbReference type="InterPro" id="IPR050613">
    <property type="entry name" value="Sec_Metabolite_Reg"/>
</dbReference>
<evidence type="ECO:0000256" key="7">
    <source>
        <dbReference type="SAM" id="MobiDB-lite"/>
    </source>
</evidence>
<dbReference type="OrthoDB" id="435881at2759"/>
<feature type="chain" id="PRO_5015412930" description="Zn(2)-C6 fungal-type domain-containing protein" evidence="8">
    <location>
        <begin position="21"/>
        <end position="1081"/>
    </location>
</feature>
<dbReference type="Pfam" id="PF04082">
    <property type="entry name" value="Fungal_trans"/>
    <property type="match status" value="1"/>
</dbReference>
<dbReference type="Pfam" id="PF04991">
    <property type="entry name" value="LicD"/>
    <property type="match status" value="1"/>
</dbReference>
<evidence type="ECO:0000256" key="8">
    <source>
        <dbReference type="SAM" id="SignalP"/>
    </source>
</evidence>
<dbReference type="SUPFAM" id="SSF57701">
    <property type="entry name" value="Zn2/Cys6 DNA-binding domain"/>
    <property type="match status" value="1"/>
</dbReference>
<gene>
    <name evidence="10" type="ORF">P175DRAFT_0516256</name>
</gene>
<keyword evidence="3" id="KW-0805">Transcription regulation</keyword>
<comment type="subcellular location">
    <subcellularLocation>
        <location evidence="1">Nucleus</location>
    </subcellularLocation>
</comment>
<feature type="compositionally biased region" description="Polar residues" evidence="7">
    <location>
        <begin position="1011"/>
        <end position="1028"/>
    </location>
</feature>
<dbReference type="Proteomes" id="UP000244073">
    <property type="component" value="Unassembled WGS sequence"/>
</dbReference>
<dbReference type="CDD" id="cd00067">
    <property type="entry name" value="GAL4"/>
    <property type="match status" value="1"/>
</dbReference>
<dbReference type="VEuPathDB" id="FungiDB:P175DRAFT_0516256"/>
<feature type="domain" description="Zn(2)-C6 fungal-type" evidence="9">
    <location>
        <begin position="329"/>
        <end position="358"/>
    </location>
</feature>
<evidence type="ECO:0000259" key="9">
    <source>
        <dbReference type="PROSITE" id="PS50048"/>
    </source>
</evidence>
<evidence type="ECO:0000256" key="4">
    <source>
        <dbReference type="ARBA" id="ARBA00023125"/>
    </source>
</evidence>
<dbReference type="EMBL" id="MSFN02000004">
    <property type="protein sequence ID" value="PTU20574.1"/>
    <property type="molecule type" value="Genomic_DNA"/>
</dbReference>
<dbReference type="PROSITE" id="PS00463">
    <property type="entry name" value="ZN2_CY6_FUNGAL_1"/>
    <property type="match status" value="1"/>
</dbReference>
<evidence type="ECO:0000256" key="2">
    <source>
        <dbReference type="ARBA" id="ARBA00022723"/>
    </source>
</evidence>
<dbReference type="PANTHER" id="PTHR31001:SF50">
    <property type="entry name" value="ZN(II)2CYS6 TRANSCRIPTION FACTOR (EUROFUNG)"/>
    <property type="match status" value="1"/>
</dbReference>
<dbReference type="GO" id="GO:0006351">
    <property type="term" value="P:DNA-templated transcription"/>
    <property type="evidence" value="ECO:0007669"/>
    <property type="project" value="InterPro"/>
</dbReference>
<dbReference type="GO" id="GO:0000981">
    <property type="term" value="F:DNA-binding transcription factor activity, RNA polymerase II-specific"/>
    <property type="evidence" value="ECO:0007669"/>
    <property type="project" value="InterPro"/>
</dbReference>
<dbReference type="InterPro" id="IPR001138">
    <property type="entry name" value="Zn2Cys6_DnaBD"/>
</dbReference>
<dbReference type="InterPro" id="IPR007074">
    <property type="entry name" value="LicD/FKTN/FKRP_NTP_transf"/>
</dbReference>
<dbReference type="SMART" id="SM00066">
    <property type="entry name" value="GAL4"/>
    <property type="match status" value="1"/>
</dbReference>
<feature type="region of interest" description="Disordered" evidence="7">
    <location>
        <begin position="1011"/>
        <end position="1046"/>
    </location>
</feature>
<dbReference type="InterPro" id="IPR007219">
    <property type="entry name" value="XnlR_reg_dom"/>
</dbReference>
<organism evidence="10 11">
    <name type="scientific">Aspergillus ochraceoroseus IBT 24754</name>
    <dbReference type="NCBI Taxonomy" id="1392256"/>
    <lineage>
        <taxon>Eukaryota</taxon>
        <taxon>Fungi</taxon>
        <taxon>Dikarya</taxon>
        <taxon>Ascomycota</taxon>
        <taxon>Pezizomycotina</taxon>
        <taxon>Eurotiomycetes</taxon>
        <taxon>Eurotiomycetidae</taxon>
        <taxon>Eurotiales</taxon>
        <taxon>Aspergillaceae</taxon>
        <taxon>Aspergillus</taxon>
        <taxon>Aspergillus subgen. Nidulantes</taxon>
    </lineage>
</organism>
<evidence type="ECO:0000256" key="3">
    <source>
        <dbReference type="ARBA" id="ARBA00023015"/>
    </source>
</evidence>
<feature type="signal peptide" evidence="8">
    <location>
        <begin position="1"/>
        <end position="20"/>
    </location>
</feature>
<feature type="region of interest" description="Disordered" evidence="7">
    <location>
        <begin position="391"/>
        <end position="442"/>
    </location>
</feature>
<feature type="region of interest" description="Disordered" evidence="7">
    <location>
        <begin position="476"/>
        <end position="495"/>
    </location>
</feature>